<keyword evidence="7" id="KW-1185">Reference proteome</keyword>
<feature type="domain" description="RNase III" evidence="5">
    <location>
        <begin position="28"/>
        <end position="125"/>
    </location>
</feature>
<reference evidence="7" key="1">
    <citation type="journal article" date="2019" name="Int. J. Syst. Evol. Microbiol.">
        <title>The Global Catalogue of Microorganisms (GCM) 10K type strain sequencing project: providing services to taxonomists for standard genome sequencing and annotation.</title>
        <authorList>
            <consortium name="The Broad Institute Genomics Platform"/>
            <consortium name="The Broad Institute Genome Sequencing Center for Infectious Disease"/>
            <person name="Wu L."/>
            <person name="Ma J."/>
        </authorList>
    </citation>
    <scope>NUCLEOTIDE SEQUENCE [LARGE SCALE GENOMIC DNA]</scope>
    <source>
        <strain evidence="7">CCUG 53270</strain>
    </source>
</reference>
<keyword evidence="1 4" id="KW-0540">Nuclease</keyword>
<keyword evidence="4" id="KW-0698">rRNA processing</keyword>
<evidence type="ECO:0000313" key="6">
    <source>
        <dbReference type="EMBL" id="MFD1223957.1"/>
    </source>
</evidence>
<keyword evidence="4" id="KW-0699">rRNA-binding</keyword>
<comment type="cofactor">
    <cofactor evidence="4">
        <name>Mg(2+)</name>
        <dbReference type="ChEBI" id="CHEBI:18420"/>
    </cofactor>
</comment>
<dbReference type="Gene3D" id="1.10.1520.10">
    <property type="entry name" value="Ribonuclease III domain"/>
    <property type="match status" value="1"/>
</dbReference>
<dbReference type="RefSeq" id="WP_345593573.1">
    <property type="nucleotide sequence ID" value="NZ_BAABJG010000046.1"/>
</dbReference>
<evidence type="ECO:0000259" key="5">
    <source>
        <dbReference type="Pfam" id="PF00636"/>
    </source>
</evidence>
<dbReference type="EC" id="3.1.26.-" evidence="4"/>
<dbReference type="HAMAP" id="MF_01468">
    <property type="entry name" value="RNase_Mini_III"/>
    <property type="match status" value="1"/>
</dbReference>
<name>A0ABW3UU25_9BACL</name>
<evidence type="ECO:0000256" key="4">
    <source>
        <dbReference type="HAMAP-Rule" id="MF_01468"/>
    </source>
</evidence>
<feature type="active site" evidence="4">
    <location>
        <position position="34"/>
    </location>
</feature>
<dbReference type="PANTHER" id="PTHR34276">
    <property type="entry name" value="MINI-RIBONUCLEASE 3"/>
    <property type="match status" value="1"/>
</dbReference>
<dbReference type="EMBL" id="JBHTLU010000040">
    <property type="protein sequence ID" value="MFD1223957.1"/>
    <property type="molecule type" value="Genomic_DNA"/>
</dbReference>
<dbReference type="InterPro" id="IPR008226">
    <property type="entry name" value="Mini3_fam"/>
</dbReference>
<evidence type="ECO:0000256" key="3">
    <source>
        <dbReference type="ARBA" id="ARBA00022801"/>
    </source>
</evidence>
<gene>
    <name evidence="4" type="primary">mrnC</name>
    <name evidence="6" type="ORF">ACFQ4B_27940</name>
</gene>
<keyword evidence="2 4" id="KW-0255">Endonuclease</keyword>
<evidence type="ECO:0000313" key="7">
    <source>
        <dbReference type="Proteomes" id="UP001597180"/>
    </source>
</evidence>
<dbReference type="PIRSF" id="PIRSF005520">
    <property type="entry name" value="UCP005520"/>
    <property type="match status" value="1"/>
</dbReference>
<protein>
    <recommendedName>
        <fullName evidence="4">Mini-ribonuclease 3</fullName>
        <shortName evidence="4">Mini-3</shortName>
        <shortName evidence="4">Mini-RNase 3</shortName>
        <ecNumber evidence="4">3.1.26.-</ecNumber>
    </recommendedName>
    <alternativeName>
        <fullName evidence="4">Mini-RNase III</fullName>
        <shortName evidence="4">Mini-III</shortName>
    </alternativeName>
</protein>
<comment type="function">
    <text evidence="4">Involved in correct processing of both the 5' and 3' ends of 23S rRNA precursor. Processes 30S rRNA precursor transcript even in absence of ribonuclease 3 (Rnc); Rnc processes 30S rRNA into smaller rRNA precursors.</text>
</comment>
<keyword evidence="3 4" id="KW-0378">Hydrolase</keyword>
<comment type="subcellular location">
    <subcellularLocation>
        <location evidence="4">Cytoplasm</location>
    </subcellularLocation>
</comment>
<proteinExistence type="inferred from homology"/>
<evidence type="ECO:0000256" key="2">
    <source>
        <dbReference type="ARBA" id="ARBA00022759"/>
    </source>
</evidence>
<dbReference type="PANTHER" id="PTHR34276:SF1">
    <property type="entry name" value="MINI-RIBONUCLEASE 3"/>
    <property type="match status" value="1"/>
</dbReference>
<dbReference type="InterPro" id="IPR036389">
    <property type="entry name" value="RNase_III_sf"/>
</dbReference>
<dbReference type="InterPro" id="IPR000999">
    <property type="entry name" value="RNase_III_dom"/>
</dbReference>
<comment type="subunit">
    <text evidence="4">Homodimer.</text>
</comment>
<accession>A0ABW3UU25</accession>
<dbReference type="Pfam" id="PF00636">
    <property type="entry name" value="Ribonuclease_3"/>
    <property type="match status" value="1"/>
</dbReference>
<dbReference type="Proteomes" id="UP001597180">
    <property type="component" value="Unassembled WGS sequence"/>
</dbReference>
<keyword evidence="4" id="KW-0694">RNA-binding</keyword>
<keyword evidence="4" id="KW-0690">Ribosome biogenesis</keyword>
<comment type="caution">
    <text evidence="6">The sequence shown here is derived from an EMBL/GenBank/DDBJ whole genome shotgun (WGS) entry which is preliminary data.</text>
</comment>
<dbReference type="SUPFAM" id="SSF69065">
    <property type="entry name" value="RNase III domain-like"/>
    <property type="match status" value="1"/>
</dbReference>
<evidence type="ECO:0000256" key="1">
    <source>
        <dbReference type="ARBA" id="ARBA00022722"/>
    </source>
</evidence>
<comment type="similarity">
    <text evidence="4">Belongs to the MrnC RNase family.</text>
</comment>
<organism evidence="6 7">
    <name type="scientific">Paenibacillus vulneris</name>
    <dbReference type="NCBI Taxonomy" id="1133364"/>
    <lineage>
        <taxon>Bacteria</taxon>
        <taxon>Bacillati</taxon>
        <taxon>Bacillota</taxon>
        <taxon>Bacilli</taxon>
        <taxon>Bacillales</taxon>
        <taxon>Paenibacillaceae</taxon>
        <taxon>Paenibacillus</taxon>
    </lineage>
</organism>
<keyword evidence="4" id="KW-0963">Cytoplasm</keyword>
<sequence>MMKDPIPFDSDLFCFPPAKDPQQLNPLVLAYIGDAVYEMFIRQYVISKANHRPNHLHKQATQYVSARAQAKALQAWLPLLTEEETDVVKRGRNAKSGTSAKNADILEYRHSTAFECLIGYLYYTKRLERLHYLLMLSLERDEGKV</sequence>
<keyword evidence="4" id="KW-0460">Magnesium</keyword>